<evidence type="ECO:0000313" key="4">
    <source>
        <dbReference type="EMBL" id="GIY00319.1"/>
    </source>
</evidence>
<name>A0AAV4PTE3_CAEEX</name>
<dbReference type="EMBL" id="BPLR01005168">
    <property type="protein sequence ID" value="GIY00319.1"/>
    <property type="molecule type" value="Genomic_DNA"/>
</dbReference>
<protein>
    <recommendedName>
        <fullName evidence="3">CCHC-type domain-containing protein</fullName>
    </recommendedName>
</protein>
<keyword evidence="2" id="KW-1133">Transmembrane helix</keyword>
<feature type="domain" description="CCHC-type" evidence="3">
    <location>
        <begin position="193"/>
        <end position="208"/>
    </location>
</feature>
<keyword evidence="1" id="KW-0863">Zinc-finger</keyword>
<comment type="caution">
    <text evidence="4">The sequence shown here is derived from an EMBL/GenBank/DDBJ whole genome shotgun (WGS) entry which is preliminary data.</text>
</comment>
<dbReference type="AlphaFoldDB" id="A0AAV4PTE3"/>
<accession>A0AAV4PTE3</accession>
<proteinExistence type="predicted"/>
<sequence length="339" mass="38305">MVGQKGHHNLAGAGARRLGRGFLSCGVGVAFATPIICLCAFGLGRHKELHSEVSRHYKSENWSKKVTNVRKGGILIETVDQTDLDKLLMELDSNPEVKTNFEIGKPIQTNPQVICYGVSNETTEETVANSIKQHCSLEETSQDVKIIHNFRVSRGRNWIIETTPEIFKILSKTTKMNIGWERISYKDIRPKQCFKCCKFGHLAKHCKEEKDLRTNCGSSEHTWKNCKASPKCINCTHNNEKHKLNNETKHSFTSKANDTNYLGKNAGQDTIAVAVKWALYLIGLHLMCRRRYTKSWTSHWELTAALSVGDLNELTCLECVLKVRSNSEQEKGFYPSAFS</sequence>
<dbReference type="PROSITE" id="PS50158">
    <property type="entry name" value="ZF_CCHC"/>
    <property type="match status" value="1"/>
</dbReference>
<gene>
    <name evidence="4" type="primary">AVEN_119266_1</name>
    <name evidence="4" type="ORF">CEXT_145071</name>
</gene>
<organism evidence="4 5">
    <name type="scientific">Caerostris extrusa</name>
    <name type="common">Bark spider</name>
    <name type="synonym">Caerostris bankana</name>
    <dbReference type="NCBI Taxonomy" id="172846"/>
    <lineage>
        <taxon>Eukaryota</taxon>
        <taxon>Metazoa</taxon>
        <taxon>Ecdysozoa</taxon>
        <taxon>Arthropoda</taxon>
        <taxon>Chelicerata</taxon>
        <taxon>Arachnida</taxon>
        <taxon>Araneae</taxon>
        <taxon>Araneomorphae</taxon>
        <taxon>Entelegynae</taxon>
        <taxon>Araneoidea</taxon>
        <taxon>Araneidae</taxon>
        <taxon>Caerostris</taxon>
    </lineage>
</organism>
<dbReference type="InterPro" id="IPR001878">
    <property type="entry name" value="Znf_CCHC"/>
</dbReference>
<keyword evidence="5" id="KW-1185">Reference proteome</keyword>
<dbReference type="GO" id="GO:0003676">
    <property type="term" value="F:nucleic acid binding"/>
    <property type="evidence" value="ECO:0007669"/>
    <property type="project" value="InterPro"/>
</dbReference>
<dbReference type="GO" id="GO:0008270">
    <property type="term" value="F:zinc ion binding"/>
    <property type="evidence" value="ECO:0007669"/>
    <property type="project" value="UniProtKB-KW"/>
</dbReference>
<dbReference type="Proteomes" id="UP001054945">
    <property type="component" value="Unassembled WGS sequence"/>
</dbReference>
<reference evidence="4 5" key="1">
    <citation type="submission" date="2021-06" db="EMBL/GenBank/DDBJ databases">
        <title>Caerostris extrusa draft genome.</title>
        <authorList>
            <person name="Kono N."/>
            <person name="Arakawa K."/>
        </authorList>
    </citation>
    <scope>NUCLEOTIDE SEQUENCE [LARGE SCALE GENOMIC DNA]</scope>
</reference>
<keyword evidence="2" id="KW-0472">Membrane</keyword>
<keyword evidence="1" id="KW-0479">Metal-binding</keyword>
<evidence type="ECO:0000256" key="2">
    <source>
        <dbReference type="SAM" id="Phobius"/>
    </source>
</evidence>
<dbReference type="InterPro" id="IPR036875">
    <property type="entry name" value="Znf_CCHC_sf"/>
</dbReference>
<keyword evidence="1" id="KW-0862">Zinc</keyword>
<feature type="transmembrane region" description="Helical" evidence="2">
    <location>
        <begin position="21"/>
        <end position="43"/>
    </location>
</feature>
<evidence type="ECO:0000256" key="1">
    <source>
        <dbReference type="PROSITE-ProRule" id="PRU00047"/>
    </source>
</evidence>
<keyword evidence="2" id="KW-0812">Transmembrane</keyword>
<evidence type="ECO:0000259" key="3">
    <source>
        <dbReference type="PROSITE" id="PS50158"/>
    </source>
</evidence>
<dbReference type="SUPFAM" id="SSF57756">
    <property type="entry name" value="Retrovirus zinc finger-like domains"/>
    <property type="match status" value="1"/>
</dbReference>
<evidence type="ECO:0000313" key="5">
    <source>
        <dbReference type="Proteomes" id="UP001054945"/>
    </source>
</evidence>